<evidence type="ECO:0000259" key="9">
    <source>
        <dbReference type="Pfam" id="PF13967"/>
    </source>
</evidence>
<keyword evidence="4 7" id="KW-0812">Transmembrane</keyword>
<dbReference type="InterPro" id="IPR027815">
    <property type="entry name" value="CSC1/OSCA1-like_cyt"/>
</dbReference>
<reference evidence="13" key="1">
    <citation type="journal article" date="2018" name="Nat. Microbiol.">
        <title>Leveraging single-cell genomics to expand the fungal tree of life.</title>
        <authorList>
            <person name="Ahrendt S.R."/>
            <person name="Quandt C.A."/>
            <person name="Ciobanu D."/>
            <person name="Clum A."/>
            <person name="Salamov A."/>
            <person name="Andreopoulos B."/>
            <person name="Cheng J.F."/>
            <person name="Woyke T."/>
            <person name="Pelin A."/>
            <person name="Henrissat B."/>
            <person name="Reynolds N.K."/>
            <person name="Benny G.L."/>
            <person name="Smith M.E."/>
            <person name="James T.Y."/>
            <person name="Grigoriev I.V."/>
        </authorList>
    </citation>
    <scope>NUCLEOTIDE SEQUENCE [LARGE SCALE GENOMIC DNA]</scope>
</reference>
<evidence type="ECO:0000256" key="6">
    <source>
        <dbReference type="ARBA" id="ARBA00023136"/>
    </source>
</evidence>
<feature type="transmembrane region" description="Helical" evidence="7">
    <location>
        <begin position="601"/>
        <end position="631"/>
    </location>
</feature>
<evidence type="ECO:0000259" key="8">
    <source>
        <dbReference type="Pfam" id="PF02714"/>
    </source>
</evidence>
<feature type="transmembrane region" description="Helical" evidence="7">
    <location>
        <begin position="103"/>
        <end position="124"/>
    </location>
</feature>
<evidence type="ECO:0000256" key="5">
    <source>
        <dbReference type="ARBA" id="ARBA00022989"/>
    </source>
</evidence>
<evidence type="ECO:0000256" key="4">
    <source>
        <dbReference type="ARBA" id="ARBA00022692"/>
    </source>
</evidence>
<evidence type="ECO:0000313" key="11">
    <source>
        <dbReference type="EMBL" id="RKP13061.1"/>
    </source>
</evidence>
<dbReference type="InterPro" id="IPR032880">
    <property type="entry name" value="CSC1/OSCA1-like_N"/>
</dbReference>
<feature type="transmembrane region" description="Helical" evidence="7">
    <location>
        <begin position="398"/>
        <end position="418"/>
    </location>
</feature>
<feature type="transmembrane region" description="Helical" evidence="7">
    <location>
        <begin position="523"/>
        <end position="543"/>
    </location>
</feature>
<feature type="domain" description="CSC1/OSCA1-like cytosolic" evidence="10">
    <location>
        <begin position="214"/>
        <end position="385"/>
    </location>
</feature>
<dbReference type="EMBL" id="KZ988043">
    <property type="protein sequence ID" value="RKP13352.1"/>
    <property type="molecule type" value="Genomic_DNA"/>
</dbReference>
<feature type="transmembrane region" description="Helical" evidence="7">
    <location>
        <begin position="170"/>
        <end position="191"/>
    </location>
</feature>
<feature type="transmembrane region" description="Helical" evidence="7">
    <location>
        <begin position="28"/>
        <end position="47"/>
    </location>
</feature>
<accession>A0A4P9Y4I4</accession>
<evidence type="ECO:0000256" key="2">
    <source>
        <dbReference type="ARBA" id="ARBA00007779"/>
    </source>
</evidence>
<feature type="non-terminal residue" evidence="11">
    <location>
        <position position="669"/>
    </location>
</feature>
<dbReference type="Pfam" id="PF13967">
    <property type="entry name" value="RSN1_TM"/>
    <property type="match status" value="1"/>
</dbReference>
<feature type="domain" description="CSC1/OSCA1-like N-terminal transmembrane" evidence="9">
    <location>
        <begin position="30"/>
        <end position="188"/>
    </location>
</feature>
<dbReference type="GO" id="GO:0005227">
    <property type="term" value="F:calcium-activated cation channel activity"/>
    <property type="evidence" value="ECO:0007669"/>
    <property type="project" value="InterPro"/>
</dbReference>
<evidence type="ECO:0008006" key="14">
    <source>
        <dbReference type="Google" id="ProtNLM"/>
    </source>
</evidence>
<feature type="domain" description="CSC1/OSCA1-like 7TM region" evidence="8">
    <location>
        <begin position="396"/>
        <end position="668"/>
    </location>
</feature>
<dbReference type="AlphaFoldDB" id="A0A4P9Y4I4"/>
<feature type="transmembrane region" description="Helical" evidence="7">
    <location>
        <begin position="438"/>
        <end position="467"/>
    </location>
</feature>
<evidence type="ECO:0000259" key="10">
    <source>
        <dbReference type="Pfam" id="PF14703"/>
    </source>
</evidence>
<dbReference type="InterPro" id="IPR045122">
    <property type="entry name" value="Csc1-like"/>
</dbReference>
<dbReference type="InterPro" id="IPR003864">
    <property type="entry name" value="CSC1/OSCA1-like_7TM"/>
</dbReference>
<dbReference type="Proteomes" id="UP000267251">
    <property type="component" value="Unassembled WGS sequence"/>
</dbReference>
<dbReference type="Pfam" id="PF02714">
    <property type="entry name" value="RSN1_7TM"/>
    <property type="match status" value="1"/>
</dbReference>
<sequence>MSGTPGNDPSEDVSALQSSAVLTQGSSIHLLLATLLGTVAILCFSCLRPKRQDIYALRLKHVPPEKAVPQLPTGLFSWLRPVIKTDDEELLIRLGMDATTYLTFLRGCMYLLFLLSLLLLPILLPINASASSSLKKALRETGHVGSDDARFSLEDISLGSTDPSSTHLHWAHVAMSWAISFIIYAGVYQLYRRQIHLRRRWFTHVSSTTSPLHHRTILLTHIPKFLRHEGSLYAALKKWGMDCSGLTIVIGRKMGHLPHLLEKHREMVRKLEGVLCQYLRDPHHLPKKRPQTRTSWNPFSTKVDAISYYHQIIGDLEAEIKESREQFLTHQPSSLGFLVFQNSGRARESARYLRAFLQLPTHRAQPDLYPEAMLAPPPADVIWSNLVIHRMERTSRRLTGNVVLVGIVLVAMFVVGWVSALANLASVVSTRKGMKEHAALLGIIQSSVSPVLYALFTLCLPTIISFVGLYQGTPTRSGLGRSVMKKLLLFFLVNNIVVMSASMLSALWQIVTTSVASNLGKVLSDWVAIHVVAGLVHASYFWISFIGLRCVLVLAELAQVIGLFFRWLRRILKRNLTPREEGESTGPADFPYPILYAAHLFLLQIALMYSIVSPLILLITTLNFALSVLVYKYQLMYVYTSSVETDGRVWPTVFNRIVFATVLGQFFAV</sequence>
<comment type="subcellular location">
    <subcellularLocation>
        <location evidence="1">Membrane</location>
        <topology evidence="1">Multi-pass membrane protein</topology>
    </subcellularLocation>
</comment>
<feature type="transmembrane region" description="Helical" evidence="7">
    <location>
        <begin position="550"/>
        <end position="568"/>
    </location>
</feature>
<dbReference type="GO" id="GO:0005886">
    <property type="term" value="C:plasma membrane"/>
    <property type="evidence" value="ECO:0007669"/>
    <property type="project" value="TreeGrafter"/>
</dbReference>
<dbReference type="Pfam" id="PF14703">
    <property type="entry name" value="PHM7_cyt"/>
    <property type="match status" value="1"/>
</dbReference>
<dbReference type="OrthoDB" id="2150324at2759"/>
<feature type="transmembrane region" description="Helical" evidence="7">
    <location>
        <begin position="487"/>
        <end position="511"/>
    </location>
</feature>
<evidence type="ECO:0000256" key="1">
    <source>
        <dbReference type="ARBA" id="ARBA00004141"/>
    </source>
</evidence>
<dbReference type="PANTHER" id="PTHR13018">
    <property type="entry name" value="PROBABLE MEMBRANE PROTEIN DUF221-RELATED"/>
    <property type="match status" value="1"/>
</dbReference>
<keyword evidence="13" id="KW-1185">Reference proteome</keyword>
<keyword evidence="5 7" id="KW-1133">Transmembrane helix</keyword>
<evidence type="ECO:0000313" key="12">
    <source>
        <dbReference type="EMBL" id="RKP13352.1"/>
    </source>
</evidence>
<comment type="similarity">
    <text evidence="2">Belongs to the CSC1 (TC 1.A.17) family.</text>
</comment>
<reference evidence="11" key="2">
    <citation type="submission" date="2018-06" db="EMBL/GenBank/DDBJ databases">
        <title>Leveraging single-cell genomics to expand the Fungal Tree of Life.</title>
        <authorList>
            <consortium name="DOE Joint Genome Institute"/>
            <person name="Ahrendt S.R."/>
            <person name="Quandt C.A."/>
            <person name="Ciobanu D."/>
            <person name="Clum A."/>
            <person name="Salamov A."/>
            <person name="Andreopoulos B."/>
            <person name="Cheng J.-F."/>
            <person name="Woyke T."/>
            <person name="Pelin A."/>
            <person name="Henrissat B."/>
            <person name="Reynolds N."/>
            <person name="Benny G.L."/>
            <person name="Smith M.E."/>
            <person name="James T.Y."/>
            <person name="Grigoriev I.V."/>
        </authorList>
    </citation>
    <scope>NUCLEOTIDE SEQUENCE</scope>
    <source>
        <strain evidence="11">RSA 2659</strain>
    </source>
</reference>
<organism evidence="11 13">
    <name type="scientific">Piptocephalis cylindrospora</name>
    <dbReference type="NCBI Taxonomy" id="1907219"/>
    <lineage>
        <taxon>Eukaryota</taxon>
        <taxon>Fungi</taxon>
        <taxon>Fungi incertae sedis</taxon>
        <taxon>Zoopagomycota</taxon>
        <taxon>Zoopagomycotina</taxon>
        <taxon>Zoopagomycetes</taxon>
        <taxon>Zoopagales</taxon>
        <taxon>Piptocephalidaceae</taxon>
        <taxon>Piptocephalis</taxon>
    </lineage>
</organism>
<keyword evidence="6 7" id="KW-0472">Membrane</keyword>
<evidence type="ECO:0000256" key="7">
    <source>
        <dbReference type="SAM" id="Phobius"/>
    </source>
</evidence>
<dbReference type="EMBL" id="KZ988120">
    <property type="protein sequence ID" value="RKP13061.1"/>
    <property type="molecule type" value="Genomic_DNA"/>
</dbReference>
<dbReference type="PANTHER" id="PTHR13018:SF149">
    <property type="entry name" value="DOMAIN PROTEIN, PUTATIVE (AFU_ORTHOLOGUE AFUA_3G11660)-RELATED"/>
    <property type="match status" value="1"/>
</dbReference>
<gene>
    <name evidence="12" type="ORF">BJ684DRAFT_10185</name>
    <name evidence="11" type="ORF">BJ684DRAFT_10585</name>
</gene>
<name>A0A4P9Y4I4_9FUNG</name>
<evidence type="ECO:0000313" key="13">
    <source>
        <dbReference type="Proteomes" id="UP000267251"/>
    </source>
</evidence>
<evidence type="ECO:0000256" key="3">
    <source>
        <dbReference type="ARBA" id="ARBA00022448"/>
    </source>
</evidence>
<keyword evidence="3" id="KW-0813">Transport</keyword>
<proteinExistence type="inferred from homology"/>
<protein>
    <recommendedName>
        <fullName evidence="14">DUF221-domain-containing protein</fullName>
    </recommendedName>
</protein>